<evidence type="ECO:0000313" key="2">
    <source>
        <dbReference type="EMBL" id="TCO44020.1"/>
    </source>
</evidence>
<dbReference type="RefSeq" id="WP_132154290.1">
    <property type="nucleotide sequence ID" value="NZ_SLWR01000011.1"/>
</dbReference>
<reference evidence="2 3" key="1">
    <citation type="journal article" date="2015" name="Stand. Genomic Sci.">
        <title>Genomic Encyclopedia of Bacterial and Archaeal Type Strains, Phase III: the genomes of soil and plant-associated and newly described type strains.</title>
        <authorList>
            <person name="Whitman W.B."/>
            <person name="Woyke T."/>
            <person name="Klenk H.P."/>
            <person name="Zhou Y."/>
            <person name="Lilburn T.G."/>
            <person name="Beck B.J."/>
            <person name="De Vos P."/>
            <person name="Vandamme P."/>
            <person name="Eisen J.A."/>
            <person name="Garrity G."/>
            <person name="Hugenholtz P."/>
            <person name="Kyrpides N.C."/>
        </authorList>
    </citation>
    <scope>NUCLEOTIDE SEQUENCE [LARGE SCALE GENOMIC DNA]</scope>
    <source>
        <strain evidence="2 3">VKM Ac-2541</strain>
    </source>
</reference>
<keyword evidence="2" id="KW-0808">Transferase</keyword>
<dbReference type="Proteomes" id="UP000295573">
    <property type="component" value="Unassembled WGS sequence"/>
</dbReference>
<dbReference type="GO" id="GO:0016301">
    <property type="term" value="F:kinase activity"/>
    <property type="evidence" value="ECO:0007669"/>
    <property type="project" value="UniProtKB-KW"/>
</dbReference>
<protein>
    <submittedName>
        <fullName evidence="2">Sugar/nucleoside kinase (Ribokinase family)</fullName>
    </submittedName>
</protein>
<dbReference type="EMBL" id="SLWR01000011">
    <property type="protein sequence ID" value="TCO44020.1"/>
    <property type="molecule type" value="Genomic_DNA"/>
</dbReference>
<proteinExistence type="predicted"/>
<accession>A0A4V6NNH5</accession>
<keyword evidence="3" id="KW-1185">Reference proteome</keyword>
<dbReference type="InterPro" id="IPR011611">
    <property type="entry name" value="PfkB_dom"/>
</dbReference>
<keyword evidence="2" id="KW-0418">Kinase</keyword>
<comment type="caution">
    <text evidence="2">The sequence shown here is derived from an EMBL/GenBank/DDBJ whole genome shotgun (WGS) entry which is preliminary data.</text>
</comment>
<feature type="domain" description="Carbohydrate kinase PfkB" evidence="1">
    <location>
        <begin position="159"/>
        <end position="267"/>
    </location>
</feature>
<gene>
    <name evidence="2" type="ORF">EV646_111212</name>
</gene>
<dbReference type="Pfam" id="PF00294">
    <property type="entry name" value="PfkB"/>
    <property type="match status" value="1"/>
</dbReference>
<dbReference type="AlphaFoldDB" id="A0A4V6NNH5"/>
<dbReference type="OrthoDB" id="9813569at2"/>
<name>A0A4V6NNH5_9ACTN</name>
<sequence length="275" mass="28885">MKKIAILSHVVIDEIHRPGETESVEQIGGAGAYAAVGASLVSEPGRALIVSGVGRADRPAITEWATSRGIDPSGLFDVGEHSPRTHIEYFDDGDRVETPVYGLEHFEAHTPLPRHLPQSELAGVYLFHAHEASYWDQVGQLPHPILWEISRDSCHPSHLARVRELAATIDVLSINVAEAEALLGDSRLADLAPIVVLRAGERGSLVIKGSERIEVPAIPVIPKDPTGGGNSYSGAFIAIYAATGDPAAAGRAAAEAAGVVVSSAGTPAVIRKASS</sequence>
<dbReference type="SUPFAM" id="SSF53613">
    <property type="entry name" value="Ribokinase-like"/>
    <property type="match status" value="1"/>
</dbReference>
<dbReference type="InterPro" id="IPR029056">
    <property type="entry name" value="Ribokinase-like"/>
</dbReference>
<evidence type="ECO:0000259" key="1">
    <source>
        <dbReference type="Pfam" id="PF00294"/>
    </source>
</evidence>
<evidence type="ECO:0000313" key="3">
    <source>
        <dbReference type="Proteomes" id="UP000295573"/>
    </source>
</evidence>
<dbReference type="Gene3D" id="3.40.1190.20">
    <property type="match status" value="1"/>
</dbReference>
<dbReference type="PANTHER" id="PTHR47098:SF2">
    <property type="entry name" value="PROTEIN MAK32"/>
    <property type="match status" value="1"/>
</dbReference>
<dbReference type="PANTHER" id="PTHR47098">
    <property type="entry name" value="PROTEIN MAK32"/>
    <property type="match status" value="1"/>
</dbReference>
<organism evidence="2 3">
    <name type="scientific">Kribbella antiqua</name>
    <dbReference type="NCBI Taxonomy" id="2512217"/>
    <lineage>
        <taxon>Bacteria</taxon>
        <taxon>Bacillati</taxon>
        <taxon>Actinomycetota</taxon>
        <taxon>Actinomycetes</taxon>
        <taxon>Propionibacteriales</taxon>
        <taxon>Kribbellaceae</taxon>
        <taxon>Kribbella</taxon>
    </lineage>
</organism>